<evidence type="ECO:0000313" key="1">
    <source>
        <dbReference type="EMBL" id="MES1920838.1"/>
    </source>
</evidence>
<sequence>MSLKNCKEVRLYNKINEWIIFGLLMSLKELANQEVYEMFKSAFANSTYQIIGYGIKVKTADIYAKMADYANALKISHFKSSLKEEIARPITLNRLIAKMTLIVDNINKMTNFLNEAPFNHARYFEITLTALETLGIEIKILAANIDAENMKDALNSLAAKKLFKAIHCLYVLAKSAKKYSKCFFSFDYFCHFGKF</sequence>
<reference evidence="1 2" key="1">
    <citation type="journal article" date="2024" name="BMC Biol.">
        <title>Comparative genomics of Ascetosporea gives new insight into the evolutionary basis for animal parasitism in Rhizaria.</title>
        <authorList>
            <person name="Hiltunen Thoren M."/>
            <person name="Onut-Brannstrom I."/>
            <person name="Alfjorden A."/>
            <person name="Peckova H."/>
            <person name="Swords F."/>
            <person name="Hooper C."/>
            <person name="Holzer A.S."/>
            <person name="Bass D."/>
            <person name="Burki F."/>
        </authorList>
    </citation>
    <scope>NUCLEOTIDE SEQUENCE [LARGE SCALE GENOMIC DNA]</scope>
    <source>
        <strain evidence="1">20-A016</strain>
    </source>
</reference>
<keyword evidence="2" id="KW-1185">Reference proteome</keyword>
<proteinExistence type="predicted"/>
<accession>A0ABV2AMG7</accession>
<name>A0ABV2AMG7_9EUKA</name>
<evidence type="ECO:0000313" key="2">
    <source>
        <dbReference type="Proteomes" id="UP001439008"/>
    </source>
</evidence>
<organism evidence="1 2">
    <name type="scientific">Bonamia ostreae</name>
    <dbReference type="NCBI Taxonomy" id="126728"/>
    <lineage>
        <taxon>Eukaryota</taxon>
        <taxon>Sar</taxon>
        <taxon>Rhizaria</taxon>
        <taxon>Endomyxa</taxon>
        <taxon>Ascetosporea</taxon>
        <taxon>Haplosporida</taxon>
        <taxon>Bonamia</taxon>
    </lineage>
</organism>
<dbReference type="Proteomes" id="UP001439008">
    <property type="component" value="Unassembled WGS sequence"/>
</dbReference>
<protein>
    <submittedName>
        <fullName evidence="1">Uncharacterized protein</fullName>
    </submittedName>
</protein>
<dbReference type="EMBL" id="JBDODL010000898">
    <property type="protein sequence ID" value="MES1920838.1"/>
    <property type="molecule type" value="Genomic_DNA"/>
</dbReference>
<comment type="caution">
    <text evidence="1">The sequence shown here is derived from an EMBL/GenBank/DDBJ whole genome shotgun (WGS) entry which is preliminary data.</text>
</comment>
<gene>
    <name evidence="1" type="ORF">MHBO_002464</name>
</gene>